<dbReference type="EMBL" id="CACRXK020001468">
    <property type="protein sequence ID" value="CAB3989337.1"/>
    <property type="molecule type" value="Genomic_DNA"/>
</dbReference>
<accession>A0A6S7GTI0</accession>
<comment type="caution">
    <text evidence="1">The sequence shown here is derived from an EMBL/GenBank/DDBJ whole genome shotgun (WGS) entry which is preliminary data.</text>
</comment>
<proteinExistence type="predicted"/>
<dbReference type="InterPro" id="IPR030903">
    <property type="entry name" value="CDPS"/>
</dbReference>
<dbReference type="GO" id="GO:0016755">
    <property type="term" value="F:aminoacyltransferase activity"/>
    <property type="evidence" value="ECO:0007669"/>
    <property type="project" value="InterPro"/>
</dbReference>
<gene>
    <name evidence="1" type="ORF">PACLA_8A061449</name>
</gene>
<name>A0A6S7GTI0_PARCT</name>
<dbReference type="Proteomes" id="UP001152795">
    <property type="component" value="Unassembled WGS sequence"/>
</dbReference>
<dbReference type="Pfam" id="PF16715">
    <property type="entry name" value="CDPS"/>
    <property type="match status" value="1"/>
</dbReference>
<dbReference type="Gene3D" id="3.40.50.11710">
    <property type="entry name" value="Cyclodipeptide synthase"/>
    <property type="match status" value="1"/>
</dbReference>
<organism evidence="1 2">
    <name type="scientific">Paramuricea clavata</name>
    <name type="common">Red gorgonian</name>
    <name type="synonym">Violescent sea-whip</name>
    <dbReference type="NCBI Taxonomy" id="317549"/>
    <lineage>
        <taxon>Eukaryota</taxon>
        <taxon>Metazoa</taxon>
        <taxon>Cnidaria</taxon>
        <taxon>Anthozoa</taxon>
        <taxon>Octocorallia</taxon>
        <taxon>Malacalcyonacea</taxon>
        <taxon>Plexauridae</taxon>
        <taxon>Paramuricea</taxon>
    </lineage>
</organism>
<dbReference type="NCBIfam" id="TIGR04539">
    <property type="entry name" value="tRNA_cyclodipep"/>
    <property type="match status" value="1"/>
</dbReference>
<dbReference type="InterPro" id="IPR038622">
    <property type="entry name" value="CDPS_sf"/>
</dbReference>
<evidence type="ECO:0000313" key="1">
    <source>
        <dbReference type="EMBL" id="CAB3989337.1"/>
    </source>
</evidence>
<dbReference type="AlphaFoldDB" id="A0A6S7GTI0"/>
<dbReference type="OrthoDB" id="2789670at2759"/>
<sequence length="228" mass="26797">MEESQTVKNGRIYLENKRTIMLGISPGNSFFYKVENLQKMFQFATENSDQKILLFLTDKLSEHNYRAIRSRNPEKSARMNANRLRNKCQEAMHSCGIQNESTEYIDWSRDIETSDSYINALNYVKHLYEVNDQFQKDIQGCTQLALVSLKNGREENMSENRRNTAIDLEEGVEYLLKEVAFLSVVSEIYERCEEYVVVYHRSLPVIERYFDGKYDNVSRPCLGFYVLE</sequence>
<keyword evidence="2" id="KW-1185">Reference proteome</keyword>
<evidence type="ECO:0000313" key="2">
    <source>
        <dbReference type="Proteomes" id="UP001152795"/>
    </source>
</evidence>
<reference evidence="1" key="1">
    <citation type="submission" date="2020-04" db="EMBL/GenBank/DDBJ databases">
        <authorList>
            <person name="Alioto T."/>
            <person name="Alioto T."/>
            <person name="Gomez Garrido J."/>
        </authorList>
    </citation>
    <scope>NUCLEOTIDE SEQUENCE</scope>
    <source>
        <strain evidence="1">A484AB</strain>
    </source>
</reference>
<protein>
    <submittedName>
        <fullName evidence="1">Cyclo(L-leucyl-L-leucyl) synthase</fullName>
    </submittedName>
</protein>